<gene>
    <name evidence="2" type="ORF">SYYSPA8_32435</name>
</gene>
<dbReference type="PANTHER" id="PTHR43792">
    <property type="entry name" value="GNAT FAMILY, PUTATIVE (AFU_ORTHOLOGUE AFUA_3G00765)-RELATED-RELATED"/>
    <property type="match status" value="1"/>
</dbReference>
<dbReference type="RefSeq" id="WP_323451063.1">
    <property type="nucleotide sequence ID" value="NZ_BSBI01000018.1"/>
</dbReference>
<evidence type="ECO:0000313" key="3">
    <source>
        <dbReference type="Proteomes" id="UP001291653"/>
    </source>
</evidence>
<sequence>MIETERLTLRPFRPEDADRFVALHADDRVNAFVGTYTLETARDRLRLSERQWAERGHGILAVHRRSDDAFLGRCGLTHWEAFGETEIGWTLSAESWGHGYATEAARACLDWAFGAGALGVPYITAMIHPGNTASARVAARLGFSRLRDDTLMDRGVTVYALHALDRPAADAAGTAGTAGA</sequence>
<dbReference type="InterPro" id="IPR051531">
    <property type="entry name" value="N-acetyltransferase"/>
</dbReference>
<proteinExistence type="predicted"/>
<name>A0ABQ5P946_9ACTN</name>
<accession>A0ABQ5P946</accession>
<keyword evidence="3" id="KW-1185">Reference proteome</keyword>
<comment type="caution">
    <text evidence="2">The sequence shown here is derived from an EMBL/GenBank/DDBJ whole genome shotgun (WGS) entry which is preliminary data.</text>
</comment>
<dbReference type="EMBL" id="BSBI01000018">
    <property type="protein sequence ID" value="GLF99106.1"/>
    <property type="molecule type" value="Genomic_DNA"/>
</dbReference>
<protein>
    <submittedName>
        <fullName evidence="2">GNAT family N-acetyltransferase</fullName>
    </submittedName>
</protein>
<feature type="domain" description="N-acetyltransferase" evidence="1">
    <location>
        <begin position="7"/>
        <end position="165"/>
    </location>
</feature>
<dbReference type="SUPFAM" id="SSF55729">
    <property type="entry name" value="Acyl-CoA N-acyltransferases (Nat)"/>
    <property type="match status" value="1"/>
</dbReference>
<organism evidence="2 3">
    <name type="scientific">Streptomyces yaizuensis</name>
    <dbReference type="NCBI Taxonomy" id="2989713"/>
    <lineage>
        <taxon>Bacteria</taxon>
        <taxon>Bacillati</taxon>
        <taxon>Actinomycetota</taxon>
        <taxon>Actinomycetes</taxon>
        <taxon>Kitasatosporales</taxon>
        <taxon>Streptomycetaceae</taxon>
        <taxon>Streptomyces</taxon>
    </lineage>
</organism>
<dbReference type="InterPro" id="IPR000182">
    <property type="entry name" value="GNAT_dom"/>
</dbReference>
<dbReference type="PROSITE" id="PS51186">
    <property type="entry name" value="GNAT"/>
    <property type="match status" value="1"/>
</dbReference>
<dbReference type="Pfam" id="PF13302">
    <property type="entry name" value="Acetyltransf_3"/>
    <property type="match status" value="1"/>
</dbReference>
<reference evidence="2 3" key="1">
    <citation type="submission" date="2022-10" db="EMBL/GenBank/DDBJ databases">
        <title>Draft genome sequence of Streptomyces sp. YSPA8.</title>
        <authorList>
            <person name="Moriuchi R."/>
            <person name="Dohra H."/>
            <person name="Yamamura H."/>
            <person name="Kodani S."/>
        </authorList>
    </citation>
    <scope>NUCLEOTIDE SEQUENCE [LARGE SCALE GENOMIC DNA]</scope>
    <source>
        <strain evidence="2 3">YSPA8</strain>
    </source>
</reference>
<dbReference type="InterPro" id="IPR016181">
    <property type="entry name" value="Acyl_CoA_acyltransferase"/>
</dbReference>
<evidence type="ECO:0000313" key="2">
    <source>
        <dbReference type="EMBL" id="GLF99106.1"/>
    </source>
</evidence>
<evidence type="ECO:0000259" key="1">
    <source>
        <dbReference type="PROSITE" id="PS51186"/>
    </source>
</evidence>
<dbReference type="PANTHER" id="PTHR43792:SF1">
    <property type="entry name" value="N-ACETYLTRANSFERASE DOMAIN-CONTAINING PROTEIN"/>
    <property type="match status" value="1"/>
</dbReference>
<dbReference type="Proteomes" id="UP001291653">
    <property type="component" value="Unassembled WGS sequence"/>
</dbReference>
<dbReference type="Gene3D" id="3.40.630.30">
    <property type="match status" value="1"/>
</dbReference>